<keyword evidence="1 2" id="KW-0732">Signal</keyword>
<gene>
    <name evidence="4" type="ORF">ACFSQP_02305</name>
</gene>
<evidence type="ECO:0000313" key="5">
    <source>
        <dbReference type="Proteomes" id="UP001597472"/>
    </source>
</evidence>
<dbReference type="Proteomes" id="UP001597472">
    <property type="component" value="Unassembled WGS sequence"/>
</dbReference>
<feature type="domain" description="Secretion system C-terminal sorting" evidence="3">
    <location>
        <begin position="211"/>
        <end position="281"/>
    </location>
</feature>
<feature type="signal peptide" evidence="2">
    <location>
        <begin position="1"/>
        <end position="22"/>
    </location>
</feature>
<reference evidence="5" key="1">
    <citation type="journal article" date="2019" name="Int. J. Syst. Evol. Microbiol.">
        <title>The Global Catalogue of Microorganisms (GCM) 10K type strain sequencing project: providing services to taxonomists for standard genome sequencing and annotation.</title>
        <authorList>
            <consortium name="The Broad Institute Genomics Platform"/>
            <consortium name="The Broad Institute Genome Sequencing Center for Infectious Disease"/>
            <person name="Wu L."/>
            <person name="Ma J."/>
        </authorList>
    </citation>
    <scope>NUCLEOTIDE SEQUENCE [LARGE SCALE GENOMIC DNA]</scope>
    <source>
        <strain evidence="5">KCTC 42587</strain>
    </source>
</reference>
<dbReference type="NCBIfam" id="TIGR04183">
    <property type="entry name" value="Por_Secre_tail"/>
    <property type="match status" value="1"/>
</dbReference>
<evidence type="ECO:0000256" key="2">
    <source>
        <dbReference type="SAM" id="SignalP"/>
    </source>
</evidence>
<evidence type="ECO:0000313" key="4">
    <source>
        <dbReference type="EMBL" id="MFD2550640.1"/>
    </source>
</evidence>
<organism evidence="4 5">
    <name type="scientific">Bizionia sediminis</name>
    <dbReference type="NCBI Taxonomy" id="1737064"/>
    <lineage>
        <taxon>Bacteria</taxon>
        <taxon>Pseudomonadati</taxon>
        <taxon>Bacteroidota</taxon>
        <taxon>Flavobacteriia</taxon>
        <taxon>Flavobacteriales</taxon>
        <taxon>Flavobacteriaceae</taxon>
        <taxon>Bizionia</taxon>
    </lineage>
</organism>
<proteinExistence type="predicted"/>
<evidence type="ECO:0000259" key="3">
    <source>
        <dbReference type="Pfam" id="PF18962"/>
    </source>
</evidence>
<feature type="chain" id="PRO_5046126501" evidence="2">
    <location>
        <begin position="23"/>
        <end position="283"/>
    </location>
</feature>
<dbReference type="RefSeq" id="WP_376891458.1">
    <property type="nucleotide sequence ID" value="NZ_JBHULS010000001.1"/>
</dbReference>
<sequence length="283" mass="30485">MIKKLHLITVLFFCNTVFPQIAAGQVDDFEDGTVLNWTIGVASAGTENISSGGPNGQNDRFLSYTATGLSGPAGRVVIFNANAQWSGNFISENILEIQFQARAITNDLHLRLAFQGPMGTRIVSTNPVLVPEGSGWTTVSIPINESAFIVVQGPASVLDVLEAVSTMRILSNPVIDNWKGELIAATMNIDNITASTTLGVPKQQNNISFSIYPNPGTNRLNVGLPPNHNFSKLAVYNILGSKVYEGPINAVKASVNISQWPNGVYLVQVSNAKKTISKRFVKQ</sequence>
<dbReference type="Pfam" id="PF18962">
    <property type="entry name" value="Por_Secre_tail"/>
    <property type="match status" value="1"/>
</dbReference>
<evidence type="ECO:0000256" key="1">
    <source>
        <dbReference type="ARBA" id="ARBA00022729"/>
    </source>
</evidence>
<keyword evidence="5" id="KW-1185">Reference proteome</keyword>
<protein>
    <submittedName>
        <fullName evidence="4">T9SS type A sorting domain-containing protein</fullName>
    </submittedName>
</protein>
<accession>A0ABW5KRW7</accession>
<comment type="caution">
    <text evidence="4">The sequence shown here is derived from an EMBL/GenBank/DDBJ whole genome shotgun (WGS) entry which is preliminary data.</text>
</comment>
<dbReference type="EMBL" id="JBHULS010000001">
    <property type="protein sequence ID" value="MFD2550640.1"/>
    <property type="molecule type" value="Genomic_DNA"/>
</dbReference>
<name>A0ABW5KRW7_9FLAO</name>
<dbReference type="InterPro" id="IPR026444">
    <property type="entry name" value="Secre_tail"/>
</dbReference>